<keyword evidence="2" id="KW-0812">Transmembrane</keyword>
<keyword evidence="1" id="KW-0677">Repeat</keyword>
<dbReference type="PANTHER" id="PTHR31425:SF50">
    <property type="entry name" value="FT-INTERACTING PROTEIN 3-RELATED"/>
    <property type="match status" value="1"/>
</dbReference>
<dbReference type="PANTHER" id="PTHR31425">
    <property type="entry name" value="PHOSPHORIBOSYLANTHRANILATE TRANSFERASE ISOFORM 1"/>
    <property type="match status" value="1"/>
</dbReference>
<proteinExistence type="predicted"/>
<dbReference type="Proteomes" id="UP000639772">
    <property type="component" value="Chromosome 12"/>
</dbReference>
<gene>
    <name evidence="4" type="ORF">HPP92_022516</name>
</gene>
<feature type="domain" description="Multiple C2" evidence="3">
    <location>
        <begin position="118"/>
        <end position="273"/>
    </location>
</feature>
<comment type="caution">
    <text evidence="4">The sequence shown here is derived from an EMBL/GenBank/DDBJ whole genome shotgun (WGS) entry which is preliminary data.</text>
</comment>
<dbReference type="InterPro" id="IPR013583">
    <property type="entry name" value="MCTP_C"/>
</dbReference>
<keyword evidence="2" id="KW-1133">Transmembrane helix</keyword>
<feature type="transmembrane region" description="Helical" evidence="2">
    <location>
        <begin position="71"/>
        <end position="89"/>
    </location>
</feature>
<evidence type="ECO:0000259" key="3">
    <source>
        <dbReference type="Pfam" id="PF08372"/>
    </source>
</evidence>
<reference evidence="4 5" key="1">
    <citation type="journal article" date="2020" name="Nat. Food">
        <title>A phased Vanilla planifolia genome enables genetic improvement of flavour and production.</title>
        <authorList>
            <person name="Hasing T."/>
            <person name="Tang H."/>
            <person name="Brym M."/>
            <person name="Khazi F."/>
            <person name="Huang T."/>
            <person name="Chambers A.H."/>
        </authorList>
    </citation>
    <scope>NUCLEOTIDE SEQUENCE [LARGE SCALE GENOMIC DNA]</scope>
    <source>
        <tissue evidence="4">Leaf</tissue>
    </source>
</reference>
<evidence type="ECO:0000256" key="2">
    <source>
        <dbReference type="SAM" id="Phobius"/>
    </source>
</evidence>
<feature type="transmembrane region" description="Helical" evidence="2">
    <location>
        <begin position="101"/>
        <end position="128"/>
    </location>
</feature>
<accession>A0A835PUW5</accession>
<dbReference type="OrthoDB" id="684867at2759"/>
<protein>
    <recommendedName>
        <fullName evidence="3">Multiple C2 domain-containing protein</fullName>
    </recommendedName>
</protein>
<dbReference type="InterPro" id="IPR047259">
    <property type="entry name" value="QUIRKY-like"/>
</dbReference>
<name>A0A835PUW5_VANPL</name>
<evidence type="ECO:0000313" key="5">
    <source>
        <dbReference type="Proteomes" id="UP000639772"/>
    </source>
</evidence>
<feature type="transmembrane region" description="Helical" evidence="2">
    <location>
        <begin position="215"/>
        <end position="245"/>
    </location>
</feature>
<evidence type="ECO:0000313" key="4">
    <source>
        <dbReference type="EMBL" id="KAG0459388.1"/>
    </source>
</evidence>
<evidence type="ECO:0000256" key="1">
    <source>
        <dbReference type="ARBA" id="ARBA00022737"/>
    </source>
</evidence>
<dbReference type="EMBL" id="JADCNM010000012">
    <property type="protein sequence ID" value="KAG0459388.1"/>
    <property type="molecule type" value="Genomic_DNA"/>
</dbReference>
<dbReference type="AlphaFoldDB" id="A0A835PUW5"/>
<keyword evidence="2" id="KW-0472">Membrane</keyword>
<dbReference type="Pfam" id="PF08372">
    <property type="entry name" value="PRT_C"/>
    <property type="match status" value="1"/>
</dbReference>
<sequence>MLHIYLRPLLPRMHYLYPLSIGQLDMLRHQAMQIVSARLGRAEPPLRKDVVEYMLDVDSHMWSMRRSKANFLRIIGAFNGLITAVKWLNHVCSWKSPTLTVVIHFVLLIVVLFPQMVLPNFFLLLFLIGIWQYRWRPRQPPYMDTKLSLADAIHPDELGEECDTFPTTQPPNIVKIRYDRLRSVAGRVQMVVGDLAAQGERLQSLLTWRDPRATALFLMFCLIISAVLFVTPMRIVALLSGFYMLRHPSLRQELPSAFFNFFRRLPSKSDSLL</sequence>
<organism evidence="4 5">
    <name type="scientific">Vanilla planifolia</name>
    <name type="common">Vanilla</name>
    <dbReference type="NCBI Taxonomy" id="51239"/>
    <lineage>
        <taxon>Eukaryota</taxon>
        <taxon>Viridiplantae</taxon>
        <taxon>Streptophyta</taxon>
        <taxon>Embryophyta</taxon>
        <taxon>Tracheophyta</taxon>
        <taxon>Spermatophyta</taxon>
        <taxon>Magnoliopsida</taxon>
        <taxon>Liliopsida</taxon>
        <taxon>Asparagales</taxon>
        <taxon>Orchidaceae</taxon>
        <taxon>Vanilloideae</taxon>
        <taxon>Vanilleae</taxon>
        <taxon>Vanilla</taxon>
    </lineage>
</organism>